<dbReference type="Pfam" id="PF08766">
    <property type="entry name" value="DEK_C"/>
    <property type="match status" value="1"/>
</dbReference>
<organism evidence="2 3">
    <name type="scientific">Chrysochromulina tobinii</name>
    <dbReference type="NCBI Taxonomy" id="1460289"/>
    <lineage>
        <taxon>Eukaryota</taxon>
        <taxon>Haptista</taxon>
        <taxon>Haptophyta</taxon>
        <taxon>Prymnesiophyceae</taxon>
        <taxon>Prymnesiales</taxon>
        <taxon>Chrysochromulinaceae</taxon>
        <taxon>Chrysochromulina</taxon>
    </lineage>
</organism>
<feature type="non-terminal residue" evidence="2">
    <location>
        <position position="58"/>
    </location>
</feature>
<dbReference type="AlphaFoldDB" id="A0A0M0LRL7"/>
<evidence type="ECO:0000313" key="3">
    <source>
        <dbReference type="Proteomes" id="UP000037460"/>
    </source>
</evidence>
<proteinExistence type="predicted"/>
<sequence>MSLPFNKKQVAKIITEVGADNLTAKGVRERLEQSLGMESNALKQYKQDISTMIDEVLK</sequence>
<reference evidence="3" key="1">
    <citation type="journal article" date="2015" name="PLoS Genet.">
        <title>Genome Sequence and Transcriptome Analyses of Chrysochromulina tobin: Metabolic Tools for Enhanced Algal Fitness in the Prominent Order Prymnesiales (Haptophyceae).</title>
        <authorList>
            <person name="Hovde B.T."/>
            <person name="Deodato C.R."/>
            <person name="Hunsperger H.M."/>
            <person name="Ryken S.A."/>
            <person name="Yost W."/>
            <person name="Jha R.K."/>
            <person name="Patterson J."/>
            <person name="Monnat R.J. Jr."/>
            <person name="Barlow S.B."/>
            <person name="Starkenburg S.R."/>
            <person name="Cattolico R.A."/>
        </authorList>
    </citation>
    <scope>NUCLEOTIDE SEQUENCE</scope>
    <source>
        <strain evidence="3">CCMP291</strain>
    </source>
</reference>
<dbReference type="Proteomes" id="UP000037460">
    <property type="component" value="Unassembled WGS sequence"/>
</dbReference>
<name>A0A0M0LRL7_9EUKA</name>
<evidence type="ECO:0000313" key="2">
    <source>
        <dbReference type="EMBL" id="KOO53694.1"/>
    </source>
</evidence>
<protein>
    <recommendedName>
        <fullName evidence="1">DEK-C domain-containing protein</fullName>
    </recommendedName>
</protein>
<dbReference type="EMBL" id="JWZX01000110">
    <property type="protein sequence ID" value="KOO53694.1"/>
    <property type="molecule type" value="Genomic_DNA"/>
</dbReference>
<accession>A0A0M0LRL7</accession>
<evidence type="ECO:0000259" key="1">
    <source>
        <dbReference type="Pfam" id="PF08766"/>
    </source>
</evidence>
<keyword evidence="3" id="KW-1185">Reference proteome</keyword>
<gene>
    <name evidence="2" type="ORF">Ctob_016394</name>
</gene>
<comment type="caution">
    <text evidence="2">The sequence shown here is derived from an EMBL/GenBank/DDBJ whole genome shotgun (WGS) entry which is preliminary data.</text>
</comment>
<feature type="domain" description="DEK-C" evidence="1">
    <location>
        <begin position="8"/>
        <end position="57"/>
    </location>
</feature>
<dbReference type="InterPro" id="IPR014876">
    <property type="entry name" value="DEK_C"/>
</dbReference>